<keyword evidence="13" id="KW-1185">Reference proteome</keyword>
<evidence type="ECO:0000256" key="2">
    <source>
        <dbReference type="ARBA" id="ARBA00004167"/>
    </source>
</evidence>
<dbReference type="PROSITE" id="PS00086">
    <property type="entry name" value="CYTOCHROME_P450"/>
    <property type="match status" value="1"/>
</dbReference>
<keyword evidence="8 10" id="KW-0503">Monooxygenase</keyword>
<proteinExistence type="inferred from homology"/>
<comment type="cofactor">
    <cofactor evidence="1 9">
        <name>heme</name>
        <dbReference type="ChEBI" id="CHEBI:30413"/>
    </cofactor>
</comment>
<evidence type="ECO:0000256" key="5">
    <source>
        <dbReference type="ARBA" id="ARBA00022723"/>
    </source>
</evidence>
<dbReference type="GO" id="GO:0005506">
    <property type="term" value="F:iron ion binding"/>
    <property type="evidence" value="ECO:0007669"/>
    <property type="project" value="InterPro"/>
</dbReference>
<evidence type="ECO:0000256" key="4">
    <source>
        <dbReference type="ARBA" id="ARBA00022617"/>
    </source>
</evidence>
<dbReference type="PANTHER" id="PTHR47944:SF4">
    <property type="entry name" value="OS09G0441700 PROTEIN"/>
    <property type="match status" value="1"/>
</dbReference>
<evidence type="ECO:0000256" key="7">
    <source>
        <dbReference type="ARBA" id="ARBA00023004"/>
    </source>
</evidence>
<feature type="transmembrane region" description="Helical" evidence="11">
    <location>
        <begin position="6"/>
        <end position="30"/>
    </location>
</feature>
<evidence type="ECO:0000256" key="8">
    <source>
        <dbReference type="ARBA" id="ARBA00023033"/>
    </source>
</evidence>
<dbReference type="GO" id="GO:0004497">
    <property type="term" value="F:monooxygenase activity"/>
    <property type="evidence" value="ECO:0007669"/>
    <property type="project" value="UniProtKB-KW"/>
</dbReference>
<keyword evidence="6 10" id="KW-0560">Oxidoreductase</keyword>
<dbReference type="GO" id="GO:0020037">
    <property type="term" value="F:heme binding"/>
    <property type="evidence" value="ECO:0007669"/>
    <property type="project" value="InterPro"/>
</dbReference>
<evidence type="ECO:0000256" key="11">
    <source>
        <dbReference type="SAM" id="Phobius"/>
    </source>
</evidence>
<dbReference type="GO" id="GO:0016705">
    <property type="term" value="F:oxidoreductase activity, acting on paired donors, with incorporation or reduction of molecular oxygen"/>
    <property type="evidence" value="ECO:0007669"/>
    <property type="project" value="InterPro"/>
</dbReference>
<keyword evidence="11" id="KW-0472">Membrane</keyword>
<dbReference type="PROSITE" id="PS51257">
    <property type="entry name" value="PROKAR_LIPOPROTEIN"/>
    <property type="match status" value="1"/>
</dbReference>
<name>A0AAD1ZQL6_9LAMI</name>
<evidence type="ECO:0000313" key="12">
    <source>
        <dbReference type="EMBL" id="CAI9774061.1"/>
    </source>
</evidence>
<dbReference type="InterPro" id="IPR001128">
    <property type="entry name" value="Cyt_P450"/>
</dbReference>
<evidence type="ECO:0000313" key="13">
    <source>
        <dbReference type="Proteomes" id="UP000834106"/>
    </source>
</evidence>
<dbReference type="GO" id="GO:0044550">
    <property type="term" value="P:secondary metabolite biosynthetic process"/>
    <property type="evidence" value="ECO:0007669"/>
    <property type="project" value="UniProtKB-ARBA"/>
</dbReference>
<dbReference type="Gene3D" id="1.10.630.10">
    <property type="entry name" value="Cytochrome P450"/>
    <property type="match status" value="1"/>
</dbReference>
<dbReference type="SUPFAM" id="SSF48264">
    <property type="entry name" value="Cytochrome P450"/>
    <property type="match status" value="1"/>
</dbReference>
<evidence type="ECO:0000256" key="9">
    <source>
        <dbReference type="PIRSR" id="PIRSR602401-1"/>
    </source>
</evidence>
<evidence type="ECO:0000256" key="10">
    <source>
        <dbReference type="RuleBase" id="RU000461"/>
    </source>
</evidence>
<dbReference type="InterPro" id="IPR002401">
    <property type="entry name" value="Cyt_P450_E_grp-I"/>
</dbReference>
<dbReference type="Proteomes" id="UP000834106">
    <property type="component" value="Chromosome 13"/>
</dbReference>
<gene>
    <name evidence="12" type="ORF">FPE_LOCUS21491</name>
</gene>
<dbReference type="PRINTS" id="PR00463">
    <property type="entry name" value="EP450I"/>
</dbReference>
<organism evidence="12 13">
    <name type="scientific">Fraxinus pennsylvanica</name>
    <dbReference type="NCBI Taxonomy" id="56036"/>
    <lineage>
        <taxon>Eukaryota</taxon>
        <taxon>Viridiplantae</taxon>
        <taxon>Streptophyta</taxon>
        <taxon>Embryophyta</taxon>
        <taxon>Tracheophyta</taxon>
        <taxon>Spermatophyta</taxon>
        <taxon>Magnoliopsida</taxon>
        <taxon>eudicotyledons</taxon>
        <taxon>Gunneridae</taxon>
        <taxon>Pentapetalae</taxon>
        <taxon>asterids</taxon>
        <taxon>lamiids</taxon>
        <taxon>Lamiales</taxon>
        <taxon>Oleaceae</taxon>
        <taxon>Oleeae</taxon>
        <taxon>Fraxinus</taxon>
    </lineage>
</organism>
<keyword evidence="5 9" id="KW-0479">Metal-binding</keyword>
<keyword evidence="4 9" id="KW-0349">Heme</keyword>
<dbReference type="EMBL" id="OU503048">
    <property type="protein sequence ID" value="CAI9774061.1"/>
    <property type="molecule type" value="Genomic_DNA"/>
</dbReference>
<dbReference type="PANTHER" id="PTHR47944">
    <property type="entry name" value="CYTOCHROME P450 98A9"/>
    <property type="match status" value="1"/>
</dbReference>
<evidence type="ECO:0000256" key="1">
    <source>
        <dbReference type="ARBA" id="ARBA00001971"/>
    </source>
</evidence>
<dbReference type="AlphaFoldDB" id="A0AAD1ZQL6"/>
<dbReference type="InterPro" id="IPR036396">
    <property type="entry name" value="Cyt_P450_sf"/>
</dbReference>
<dbReference type="GO" id="GO:0016020">
    <property type="term" value="C:membrane"/>
    <property type="evidence" value="ECO:0007669"/>
    <property type="project" value="UniProtKB-SubCell"/>
</dbReference>
<protein>
    <recommendedName>
        <fullName evidence="14">Cytochrome P450</fullName>
    </recommendedName>
</protein>
<comment type="subcellular location">
    <subcellularLocation>
        <location evidence="2">Membrane</location>
        <topology evidence="2">Single-pass membrane protein</topology>
    </subcellularLocation>
</comment>
<reference evidence="12" key="1">
    <citation type="submission" date="2023-05" db="EMBL/GenBank/DDBJ databases">
        <authorList>
            <person name="Huff M."/>
        </authorList>
    </citation>
    <scope>NUCLEOTIDE SEQUENCE</scope>
</reference>
<sequence>MNCTKFPMSITMFFFMFSLLFSCILIFVTIKGKVLNQSKKPALPPSPLSWPIVGNLPEVYMNKPAFKWIDGTVKKLKTNIACFRLGRVRVMVVVSPELAREFLQKHDSVFVSRPLTMATEYSSRGFLTMGVSPWGEQWKKMRRTVTHELLSPTRLRWLLDKRNEETDNLLYYVFKQCNNPDGSVINLRVPLQHYSVNVIRKMSFSRRFFGEGGENGGPGFEEKEHVDALHSVLHHMYAFWIADYVPWLRSLDIDGHEKIVRSSMGVFAKYHDPIIEERIKQYWRDGEKKEAEDLLDIMISLKDERGKPLLSIDEIKAQCNEFLFGVDGPPAGAEWALAEMINQPEILQKAIEEMDRVVGKHRLVQESDVPQLNYLKACAREAFRLHPHAPYNLPRVSLIDVEVAGYFIPKGSHILLSRIGLGHNPEVWEEPLKFKPERHLGENGSSKVELTEPNLRFITFSTGKRGCIGSSLGSLLTVMALARLVQGFTWSIPPDEEKIDLSTSDELILAKPLHARARPRLHESMYPLAP</sequence>
<comment type="similarity">
    <text evidence="3 10">Belongs to the cytochrome P450 family.</text>
</comment>
<dbReference type="Pfam" id="PF00067">
    <property type="entry name" value="p450"/>
    <property type="match status" value="1"/>
</dbReference>
<evidence type="ECO:0000256" key="6">
    <source>
        <dbReference type="ARBA" id="ARBA00023002"/>
    </source>
</evidence>
<evidence type="ECO:0000256" key="3">
    <source>
        <dbReference type="ARBA" id="ARBA00010617"/>
    </source>
</evidence>
<feature type="binding site" description="axial binding residue" evidence="9">
    <location>
        <position position="467"/>
    </location>
    <ligand>
        <name>heme</name>
        <dbReference type="ChEBI" id="CHEBI:30413"/>
    </ligand>
    <ligandPart>
        <name>Fe</name>
        <dbReference type="ChEBI" id="CHEBI:18248"/>
    </ligandPart>
</feature>
<accession>A0AAD1ZQL6</accession>
<keyword evidence="11" id="KW-0812">Transmembrane</keyword>
<evidence type="ECO:0008006" key="14">
    <source>
        <dbReference type="Google" id="ProtNLM"/>
    </source>
</evidence>
<keyword evidence="11" id="KW-1133">Transmembrane helix</keyword>
<keyword evidence="7 9" id="KW-0408">Iron</keyword>
<dbReference type="InterPro" id="IPR017972">
    <property type="entry name" value="Cyt_P450_CS"/>
</dbReference>